<dbReference type="Proteomes" id="UP001646157">
    <property type="component" value="Unassembled WGS sequence"/>
</dbReference>
<keyword evidence="5 12" id="KW-0645">Protease</keyword>
<evidence type="ECO:0000256" key="6">
    <source>
        <dbReference type="ARBA" id="ARBA00022723"/>
    </source>
</evidence>
<comment type="function">
    <text evidence="12">Extracellular zinc metalloprotease.</text>
</comment>
<keyword evidence="10" id="KW-0106">Calcium</keyword>
<dbReference type="SUPFAM" id="SSF55486">
    <property type="entry name" value="Metalloproteases ('zincins'), catalytic domain"/>
    <property type="match status" value="1"/>
</dbReference>
<comment type="caution">
    <text evidence="17">The sequence shown here is derived from an EMBL/GenBank/DDBJ whole genome shotgun (WGS) entry which is preliminary data.</text>
</comment>
<comment type="similarity">
    <text evidence="3 12">Belongs to the peptidase M4 family.</text>
</comment>
<evidence type="ECO:0000313" key="18">
    <source>
        <dbReference type="Proteomes" id="UP001646157"/>
    </source>
</evidence>
<evidence type="ECO:0000256" key="1">
    <source>
        <dbReference type="ARBA" id="ARBA00001947"/>
    </source>
</evidence>
<keyword evidence="9 12" id="KW-0862">Zinc</keyword>
<evidence type="ECO:0000259" key="13">
    <source>
        <dbReference type="Pfam" id="PF01447"/>
    </source>
</evidence>
<evidence type="ECO:0000313" key="17">
    <source>
        <dbReference type="EMBL" id="MBM7588111.1"/>
    </source>
</evidence>
<accession>A0ABS2NJT0</accession>
<feature type="domain" description="PepSY" evidence="15">
    <location>
        <begin position="154"/>
        <end position="225"/>
    </location>
</feature>
<evidence type="ECO:0000256" key="8">
    <source>
        <dbReference type="ARBA" id="ARBA00022801"/>
    </source>
</evidence>
<protein>
    <recommendedName>
        <fullName evidence="12">Neutral metalloproteinase</fullName>
        <ecNumber evidence="12">3.4.24.-</ecNumber>
    </recommendedName>
</protein>
<dbReference type="InterPro" id="IPR013856">
    <property type="entry name" value="Peptidase_M4_domain"/>
</dbReference>
<proteinExistence type="inferred from homology"/>
<keyword evidence="8 12" id="KW-0378">Hydrolase</keyword>
<feature type="domain" description="Peptidase M4" evidence="13">
    <location>
        <begin position="234"/>
        <end position="386"/>
    </location>
</feature>
<evidence type="ECO:0000256" key="3">
    <source>
        <dbReference type="ARBA" id="ARBA00009388"/>
    </source>
</evidence>
<keyword evidence="7 12" id="KW-0732">Signal</keyword>
<dbReference type="Pfam" id="PF07504">
    <property type="entry name" value="FTP"/>
    <property type="match status" value="1"/>
</dbReference>
<dbReference type="Pfam" id="PF01447">
    <property type="entry name" value="Peptidase_M4"/>
    <property type="match status" value="1"/>
</dbReference>
<dbReference type="CDD" id="cd09597">
    <property type="entry name" value="M4_TLP"/>
    <property type="match status" value="1"/>
</dbReference>
<evidence type="ECO:0000256" key="9">
    <source>
        <dbReference type="ARBA" id="ARBA00022833"/>
    </source>
</evidence>
<keyword evidence="6" id="KW-0479">Metal-binding</keyword>
<dbReference type="Pfam" id="PF03413">
    <property type="entry name" value="PepSY"/>
    <property type="match status" value="1"/>
</dbReference>
<dbReference type="PANTHER" id="PTHR33794">
    <property type="entry name" value="BACILLOLYSIN"/>
    <property type="match status" value="1"/>
</dbReference>
<dbReference type="InterPro" id="IPR050728">
    <property type="entry name" value="Zinc_Metalloprotease_M4"/>
</dbReference>
<evidence type="ECO:0000256" key="5">
    <source>
        <dbReference type="ARBA" id="ARBA00022670"/>
    </source>
</evidence>
<dbReference type="Gene3D" id="3.10.450.40">
    <property type="match status" value="1"/>
</dbReference>
<feature type="signal peptide" evidence="12">
    <location>
        <begin position="1"/>
        <end position="21"/>
    </location>
</feature>
<dbReference type="Pfam" id="PF02868">
    <property type="entry name" value="Peptidase_M4_C"/>
    <property type="match status" value="1"/>
</dbReference>
<evidence type="ECO:0000259" key="15">
    <source>
        <dbReference type="Pfam" id="PF03413"/>
    </source>
</evidence>
<dbReference type="RefSeq" id="WP_205175544.1">
    <property type="nucleotide sequence ID" value="NZ_JAFBDZ010000007.1"/>
</dbReference>
<keyword evidence="11 12" id="KW-0482">Metalloprotease</keyword>
<dbReference type="InterPro" id="IPR011096">
    <property type="entry name" value="FTP_domain"/>
</dbReference>
<dbReference type="InterPro" id="IPR025711">
    <property type="entry name" value="PepSY"/>
</dbReference>
<dbReference type="GO" id="GO:0016787">
    <property type="term" value="F:hydrolase activity"/>
    <property type="evidence" value="ECO:0007669"/>
    <property type="project" value="UniProtKB-KW"/>
</dbReference>
<dbReference type="Gene3D" id="1.10.390.10">
    <property type="entry name" value="Neutral Protease Domain 2"/>
    <property type="match status" value="1"/>
</dbReference>
<dbReference type="EMBL" id="JAFBDZ010000007">
    <property type="protein sequence ID" value="MBM7588111.1"/>
    <property type="molecule type" value="Genomic_DNA"/>
</dbReference>
<feature type="chain" id="PRO_5044962694" description="Neutral metalloproteinase" evidence="12">
    <location>
        <begin position="22"/>
        <end position="554"/>
    </location>
</feature>
<evidence type="ECO:0000259" key="14">
    <source>
        <dbReference type="Pfam" id="PF02868"/>
    </source>
</evidence>
<gene>
    <name evidence="17" type="ORF">JOC86_004686</name>
</gene>
<feature type="domain" description="FTP" evidence="16">
    <location>
        <begin position="89"/>
        <end position="139"/>
    </location>
</feature>
<comment type="subcellular location">
    <subcellularLocation>
        <location evidence="2 12">Secreted</location>
    </subcellularLocation>
</comment>
<dbReference type="Gene3D" id="3.10.450.490">
    <property type="match status" value="1"/>
</dbReference>
<name>A0ABS2NJT0_9BACI</name>
<organism evidence="17 18">
    <name type="scientific">Rossellomorea pakistanensis</name>
    <dbReference type="NCBI Taxonomy" id="992288"/>
    <lineage>
        <taxon>Bacteria</taxon>
        <taxon>Bacillati</taxon>
        <taxon>Bacillota</taxon>
        <taxon>Bacilli</taxon>
        <taxon>Bacillales</taxon>
        <taxon>Bacillaceae</taxon>
        <taxon>Rossellomorea</taxon>
    </lineage>
</organism>
<evidence type="ECO:0000256" key="4">
    <source>
        <dbReference type="ARBA" id="ARBA00022525"/>
    </source>
</evidence>
<sequence length="554" mass="60837">MKKKILSYTLALSLGVGGLSATGLTANAEESKTLMNEKYQTPSYIIENWEAPKSVEKKAKSSISKKDVAYAYLKYKSKQFKLAGDMKEKFKVVDEEKDKETGTHHIKLVEQHDGVPIFGSDQTITLNEDYEVQSFFGQVVPNLEDKKIPTKASISGDKAVEIAKKDIEKQIGKVEKYDADVTSEKFVYEHDGKFYLSYLVKASTSKPEPGFFHYFVDATNGEVINSFNAIDHVTGFGKGVDGEREKFEITKGEDGNYFLFDGTRGSGVHTFDAKNMDPFLFNLFSQLLGYTGEEITSGHKYFSDPAAVDAHVNAGEVYDYYKETFNRDSFDDAGAKLISSVHVGEGWNNAAWNGVQMMYGDGDGSTFIPLSGALDVIAHELTHAVTTSTADLVYENEPGALNEAYSDVLGSMVDRDDWLMGEDVYTPGVEGDALRSLEDPTSVTNGITGPYPDHYSKLYIGTADNGGVHINSSIINKAAYLLSEGGTHYGVTVEGVGREATEQIYYRTLTKYLTSTSDFSMARQASIQSAIDLYGEGSKEVTAVEKSFDAVGIQ</sequence>
<evidence type="ECO:0000256" key="12">
    <source>
        <dbReference type="RuleBase" id="RU366073"/>
    </source>
</evidence>
<dbReference type="PANTHER" id="PTHR33794:SF3">
    <property type="entry name" value="NEUTRAL PROTEASE B"/>
    <property type="match status" value="1"/>
</dbReference>
<dbReference type="InterPro" id="IPR023612">
    <property type="entry name" value="Peptidase_M4"/>
</dbReference>
<dbReference type="PRINTS" id="PR00730">
    <property type="entry name" value="THERMOLYSIN"/>
</dbReference>
<keyword evidence="4 12" id="KW-0964">Secreted</keyword>
<dbReference type="InterPro" id="IPR001570">
    <property type="entry name" value="Peptidase_M4_C_domain"/>
</dbReference>
<evidence type="ECO:0000256" key="7">
    <source>
        <dbReference type="ARBA" id="ARBA00022729"/>
    </source>
</evidence>
<reference evidence="17 18" key="1">
    <citation type="submission" date="2021-01" db="EMBL/GenBank/DDBJ databases">
        <title>Genomic Encyclopedia of Type Strains, Phase IV (KMG-IV): sequencing the most valuable type-strain genomes for metagenomic binning, comparative biology and taxonomic classification.</title>
        <authorList>
            <person name="Goeker M."/>
        </authorList>
    </citation>
    <scope>NUCLEOTIDE SEQUENCE [LARGE SCALE GENOMIC DNA]</scope>
    <source>
        <strain evidence="17 18">DSM 24834</strain>
    </source>
</reference>
<feature type="domain" description="Peptidase M4 C-terminal" evidence="14">
    <location>
        <begin position="390"/>
        <end position="553"/>
    </location>
</feature>
<evidence type="ECO:0000256" key="11">
    <source>
        <dbReference type="ARBA" id="ARBA00023049"/>
    </source>
</evidence>
<dbReference type="Gene3D" id="3.10.170.10">
    <property type="match status" value="1"/>
</dbReference>
<comment type="cofactor">
    <cofactor evidence="1 12">
        <name>Zn(2+)</name>
        <dbReference type="ChEBI" id="CHEBI:29105"/>
    </cofactor>
</comment>
<evidence type="ECO:0000259" key="16">
    <source>
        <dbReference type="Pfam" id="PF07504"/>
    </source>
</evidence>
<dbReference type="InterPro" id="IPR027268">
    <property type="entry name" value="Peptidase_M4/M1_CTD_sf"/>
</dbReference>
<evidence type="ECO:0000256" key="2">
    <source>
        <dbReference type="ARBA" id="ARBA00004613"/>
    </source>
</evidence>
<evidence type="ECO:0000256" key="10">
    <source>
        <dbReference type="ARBA" id="ARBA00022837"/>
    </source>
</evidence>
<keyword evidence="18" id="KW-1185">Reference proteome</keyword>
<dbReference type="EC" id="3.4.24.-" evidence="12"/>